<comment type="caution">
    <text evidence="1">The sequence shown here is derived from an EMBL/GenBank/DDBJ whole genome shotgun (WGS) entry which is preliminary data.</text>
</comment>
<evidence type="ECO:0000313" key="2">
    <source>
        <dbReference type="Proteomes" id="UP000473470"/>
    </source>
</evidence>
<dbReference type="AlphaFoldDB" id="A0A6L3MW47"/>
<dbReference type="Proteomes" id="UP000473470">
    <property type="component" value="Unassembled WGS sequence"/>
</dbReference>
<reference evidence="1 2" key="1">
    <citation type="submission" date="2019-09" db="EMBL/GenBank/DDBJ databases">
        <title>Draft genome sequences of 48 bacterial type strains from the CCUG.</title>
        <authorList>
            <person name="Tunovic T."/>
            <person name="Pineiro-Iglesias B."/>
            <person name="Unosson C."/>
            <person name="Inganas E."/>
            <person name="Ohlen M."/>
            <person name="Cardew S."/>
            <person name="Jensie-Markopoulos S."/>
            <person name="Salva-Serra F."/>
            <person name="Jaen-Luchoro D."/>
            <person name="Karlsson R."/>
            <person name="Svensson-Stadler L."/>
            <person name="Chun J."/>
            <person name="Moore E."/>
        </authorList>
    </citation>
    <scope>NUCLEOTIDE SEQUENCE [LARGE SCALE GENOMIC DNA]</scope>
    <source>
        <strain evidence="1 2">CCUG 65686</strain>
    </source>
</reference>
<protein>
    <submittedName>
        <fullName evidence="1">Uncharacterized protein</fullName>
    </submittedName>
</protein>
<dbReference type="RefSeq" id="WP_060080892.1">
    <property type="nucleotide sequence ID" value="NZ_CABVPM010000031.1"/>
</dbReference>
<evidence type="ECO:0000313" key="1">
    <source>
        <dbReference type="EMBL" id="KAB0637263.1"/>
    </source>
</evidence>
<proteinExistence type="predicted"/>
<accession>A0A6L3MW47</accession>
<sequence length="256" mass="26613">MQKYDFTAPASGASQVVNVPGRYLKYVSGTAGGNDTGLIVTPGGKPGSKILLYPGQAVTLPNDGTAGPNAWTIANATGQAQISGTIVIGDGRIDDNTLQGTVQVVDGGKSRTLSAAAKVGTSFQGAVSAQYSRVQLWNPANSGIRLVIEAVTENQGNATQYIGCVFNTVQLANLTQMGQPKLAGGAVSVAGTYYDSTASSLPATTFLQMSLQANTTFSYPFKEPLILPPGYGLVVWGNVVNTPIGANFEWYEEPNV</sequence>
<organism evidence="1 2">
    <name type="scientific">Burkholderia stagnalis</name>
    <dbReference type="NCBI Taxonomy" id="1503054"/>
    <lineage>
        <taxon>Bacteria</taxon>
        <taxon>Pseudomonadati</taxon>
        <taxon>Pseudomonadota</taxon>
        <taxon>Betaproteobacteria</taxon>
        <taxon>Burkholderiales</taxon>
        <taxon>Burkholderiaceae</taxon>
        <taxon>Burkholderia</taxon>
        <taxon>Burkholderia cepacia complex</taxon>
    </lineage>
</organism>
<dbReference type="EMBL" id="VZOK01000021">
    <property type="protein sequence ID" value="KAB0637263.1"/>
    <property type="molecule type" value="Genomic_DNA"/>
</dbReference>
<name>A0A6L3MW47_9BURK</name>
<gene>
    <name evidence="1" type="ORF">F7R25_15985</name>
</gene>